<comment type="caution">
    <text evidence="9">The sequence shown here is derived from an EMBL/GenBank/DDBJ whole genome shotgun (WGS) entry which is preliminary data.</text>
</comment>
<dbReference type="EMBL" id="BEXD01001746">
    <property type="protein sequence ID" value="GBB95579.1"/>
    <property type="molecule type" value="Genomic_DNA"/>
</dbReference>
<comment type="similarity">
    <text evidence="1">Belongs to the Clp1 family. NOL9/GRC3 subfamily.</text>
</comment>
<dbReference type="InterPro" id="IPR045116">
    <property type="entry name" value="Clp1/Grc3"/>
</dbReference>
<sequence length="766" mass="85965">MGRRRKKQKITAEFVENNEAKSENIKDFNIIDQKTVDISINDDENGMVYTQENRELSSRESSPVSALSMRGKINVVELSDFDVADDSEGIGILTDNEEKYESQEELNEKIYESQTRKKSEKNEVLDSFVVSRFDPSSSNVVCYKEKDDNFDLCLIAMKRGESIRFQGSALVASIYGDAVIMGYRLCGVSFEDASESLQIDLNSSVVFHPVFSPKTHSLLAIESVEIQKTTHKISHPEMIACSTTKSVINKLLSNIDLSKGGYDTILALQGISWCGIQGVENVASCFNNIFSGDLAKNEKKDDESKKSKYDFFNIKGFYPIFEAAPGMTALKIPHSWENSVNQLVADILDFTLPPISITSGHKNVGKSTFSRYLVNNLLNVCPKVAYIESDVGQSEFTPCGLVSLNILDSPIFGPPFTHIQQPYRSYFIGHNSPRDDPDYYLECLRELITVYRRDIACGPEYGMYGDEQIRIPLIINTHGWSKGMGYDLYLHIISFAKPTHIFQFYSATITNKNLPPLPEYIVSPNDQEPPKVSFIETIDTPGPSNKYSASDRRILSLFSYFYSTSAMAIKQENVKWWAFDQPLVRRVPWCLDWRKGLTKGIFMLSGEVPLSQLLYALNGSIVGLIGDIDNSCTIEQVDEEMNESKEEGSQIIPNYFPCPDFSPPSPTECTCLGLAIIRSIDPTSHTFHILTPLPSMVLFKTNTIVKGTLELPVWLMLDHTKNSSLGVHGIQWKRAPYMSIESGGGVGNAAQKIRRNIKRRGQKSNK</sequence>
<evidence type="ECO:0000256" key="5">
    <source>
        <dbReference type="ARBA" id="ARBA00022741"/>
    </source>
</evidence>
<evidence type="ECO:0000256" key="1">
    <source>
        <dbReference type="ARBA" id="ARBA00011003"/>
    </source>
</evidence>
<dbReference type="PANTHER" id="PTHR12755">
    <property type="entry name" value="CLEAVAGE/POLYADENYLATION FACTOR IA SUBUNIT CLP1P"/>
    <property type="match status" value="1"/>
</dbReference>
<dbReference type="GO" id="GO:0005634">
    <property type="term" value="C:nucleus"/>
    <property type="evidence" value="ECO:0007669"/>
    <property type="project" value="TreeGrafter"/>
</dbReference>
<dbReference type="Pfam" id="PF16575">
    <property type="entry name" value="CLP1_P"/>
    <property type="match status" value="1"/>
</dbReference>
<accession>A0A2Z6RD86</accession>
<keyword evidence="6" id="KW-0418">Kinase</keyword>
<proteinExistence type="inferred from homology"/>
<keyword evidence="4" id="KW-0808">Transferase</keyword>
<keyword evidence="7" id="KW-0067">ATP-binding</keyword>
<evidence type="ECO:0000256" key="2">
    <source>
        <dbReference type="ARBA" id="ARBA00018706"/>
    </source>
</evidence>
<evidence type="ECO:0000256" key="7">
    <source>
        <dbReference type="ARBA" id="ARBA00022840"/>
    </source>
</evidence>
<organism evidence="9 10">
    <name type="scientific">Rhizophagus clarus</name>
    <dbReference type="NCBI Taxonomy" id="94130"/>
    <lineage>
        <taxon>Eukaryota</taxon>
        <taxon>Fungi</taxon>
        <taxon>Fungi incertae sedis</taxon>
        <taxon>Mucoromycota</taxon>
        <taxon>Glomeromycotina</taxon>
        <taxon>Glomeromycetes</taxon>
        <taxon>Glomerales</taxon>
        <taxon>Glomeraceae</taxon>
        <taxon>Rhizophagus</taxon>
    </lineage>
</organism>
<protein>
    <recommendedName>
        <fullName evidence="3">Polynucleotide 5'-hydroxyl-kinase GRC3</fullName>
    </recommendedName>
    <alternativeName>
        <fullName evidence="2">Polynucleotide 5'-hydroxyl-kinase grc3</fullName>
    </alternativeName>
</protein>
<evidence type="ECO:0000256" key="3">
    <source>
        <dbReference type="ARBA" id="ARBA00019824"/>
    </source>
</evidence>
<dbReference type="AlphaFoldDB" id="A0A2Z6RD86"/>
<dbReference type="STRING" id="94130.A0A2Z6RD86"/>
<evidence type="ECO:0000313" key="10">
    <source>
        <dbReference type="Proteomes" id="UP000247702"/>
    </source>
</evidence>
<dbReference type="GO" id="GO:0000448">
    <property type="term" value="P:cleavage in ITS2 between 5.8S rRNA and LSU-rRNA of tricistronic rRNA transcript (SSU-rRNA, 5.8S rRNA, LSU-rRNA)"/>
    <property type="evidence" value="ECO:0007669"/>
    <property type="project" value="TreeGrafter"/>
</dbReference>
<reference evidence="9 10" key="1">
    <citation type="submission" date="2017-11" db="EMBL/GenBank/DDBJ databases">
        <title>The genome of Rhizophagus clarus HR1 reveals common genetic basis of auxotrophy among arbuscular mycorrhizal fungi.</title>
        <authorList>
            <person name="Kobayashi Y."/>
        </authorList>
    </citation>
    <scope>NUCLEOTIDE SEQUENCE [LARGE SCALE GENOMIC DNA]</scope>
    <source>
        <strain evidence="9 10">HR1</strain>
    </source>
</reference>
<gene>
    <name evidence="9" type="ORF">RclHR1_02570013</name>
</gene>
<evidence type="ECO:0000256" key="6">
    <source>
        <dbReference type="ARBA" id="ARBA00022777"/>
    </source>
</evidence>
<keyword evidence="10" id="KW-1185">Reference proteome</keyword>
<dbReference type="Proteomes" id="UP000247702">
    <property type="component" value="Unassembled WGS sequence"/>
</dbReference>
<keyword evidence="5" id="KW-0547">Nucleotide-binding</keyword>
<evidence type="ECO:0000256" key="4">
    <source>
        <dbReference type="ARBA" id="ARBA00022679"/>
    </source>
</evidence>
<dbReference type="Gene3D" id="3.40.50.300">
    <property type="entry name" value="P-loop containing nucleotide triphosphate hydrolases"/>
    <property type="match status" value="1"/>
</dbReference>
<evidence type="ECO:0000259" key="8">
    <source>
        <dbReference type="Pfam" id="PF16575"/>
    </source>
</evidence>
<dbReference type="GO" id="GO:0051731">
    <property type="term" value="F:polynucleotide 5'-hydroxyl-kinase activity"/>
    <property type="evidence" value="ECO:0007669"/>
    <property type="project" value="InterPro"/>
</dbReference>
<evidence type="ECO:0000313" key="9">
    <source>
        <dbReference type="EMBL" id="GBB95579.1"/>
    </source>
</evidence>
<dbReference type="PANTHER" id="PTHR12755:SF3">
    <property type="entry name" value="POLYNUCLEOTIDE 5'-HYDROXYL-KINASE NOL9"/>
    <property type="match status" value="1"/>
</dbReference>
<dbReference type="GO" id="GO:0005524">
    <property type="term" value="F:ATP binding"/>
    <property type="evidence" value="ECO:0007669"/>
    <property type="project" value="UniProtKB-KW"/>
</dbReference>
<dbReference type="InterPro" id="IPR027417">
    <property type="entry name" value="P-loop_NTPase"/>
</dbReference>
<feature type="domain" description="Clp1 P-loop" evidence="8">
    <location>
        <begin position="360"/>
        <end position="513"/>
    </location>
</feature>
<dbReference type="InterPro" id="IPR032319">
    <property type="entry name" value="CLP1_P"/>
</dbReference>
<name>A0A2Z6RD86_9GLOM</name>